<dbReference type="InterPro" id="IPR050734">
    <property type="entry name" value="PIH1/Kintoun_subfamily"/>
</dbReference>
<name>A0A1V9YX37_ACHHY</name>
<dbReference type="InterPro" id="IPR012981">
    <property type="entry name" value="PIH1_N"/>
</dbReference>
<evidence type="ECO:0000313" key="7">
    <source>
        <dbReference type="Proteomes" id="UP000243579"/>
    </source>
</evidence>
<dbReference type="Pfam" id="PF18201">
    <property type="entry name" value="PIH1_CS"/>
    <property type="match status" value="1"/>
</dbReference>
<dbReference type="InterPro" id="IPR041442">
    <property type="entry name" value="PIH1D1/2/3_CS-like"/>
</dbReference>
<dbReference type="GO" id="GO:0005737">
    <property type="term" value="C:cytoplasm"/>
    <property type="evidence" value="ECO:0007669"/>
    <property type="project" value="TreeGrafter"/>
</dbReference>
<dbReference type="PANTHER" id="PTHR22997:SF0">
    <property type="entry name" value="PIH1 DOMAIN-CONTAINING PROTEIN 1"/>
    <property type="match status" value="1"/>
</dbReference>
<reference evidence="6 7" key="1">
    <citation type="journal article" date="2014" name="Genome Biol. Evol.">
        <title>The secreted proteins of Achlya hypogyna and Thraustotheca clavata identify the ancestral oomycete secretome and reveal gene acquisitions by horizontal gene transfer.</title>
        <authorList>
            <person name="Misner I."/>
            <person name="Blouin N."/>
            <person name="Leonard G."/>
            <person name="Richards T.A."/>
            <person name="Lane C.E."/>
        </authorList>
    </citation>
    <scope>NUCLEOTIDE SEQUENCE [LARGE SCALE GENOMIC DNA]</scope>
    <source>
        <strain evidence="6 7">ATCC 48635</strain>
    </source>
</reference>
<feature type="domain" description="PIH1D1/2/3 CS-like" evidence="5">
    <location>
        <begin position="280"/>
        <end position="350"/>
    </location>
</feature>
<comment type="similarity">
    <text evidence="1">Belongs to the PIH1 family.</text>
</comment>
<dbReference type="Pfam" id="PF08190">
    <property type="entry name" value="PIH1"/>
    <property type="match status" value="1"/>
</dbReference>
<keyword evidence="7" id="KW-1185">Reference proteome</keyword>
<sequence length="526" mass="57492">MDPAAMEKYIDYLDDLERSDPAAYRAMMEEMRSKLPSGDALSMESLQAAMGSPPASSPDGLRFPGNKVMQAQGLAEPQEGMYVDVTPGFVMKSTELTSKTKLFVNFCTSEHIKAFSKQKKLDENGEEQEGIHVPLSLGPPHEVLDHAKKTSLAIDVAVNPQVLADADADTSGTMRNFLCELAIQYIEEKYKFQVDPQYKLPKLSYRGDLPPPKHYIRKAQAPTIQEVDAPSKPAPTAPPVALLPLASTLWESAAPNEWRVCAQVAACDGGPALSPAVLADAPGYLQVRIDFPTRVTASDAIQVTARAEYVVVHARGFEELAVFLPYPVEAAASEARFAEANQALTITLPVDRTWHDQQLSPDPGSAPWLLSQALDDGEAAPTKEPSLEDKFQLGAHAQQRVQDDDELPEDRFHRKDMLSMHILEQRKADRAEKAQKAAEERAARKAENDAKVAAATAAGKTWREMYPTEPETTFVDLGEMLAKETVAPASPTRVESEVEVAKAAQGDWASATKLQLTSSLAFELLD</sequence>
<feature type="region of interest" description="Disordered" evidence="3">
    <location>
        <begin position="429"/>
        <end position="450"/>
    </location>
</feature>
<evidence type="ECO:0000256" key="3">
    <source>
        <dbReference type="SAM" id="MobiDB-lite"/>
    </source>
</evidence>
<dbReference type="EMBL" id="JNBR01000648">
    <property type="protein sequence ID" value="OQR90262.1"/>
    <property type="molecule type" value="Genomic_DNA"/>
</dbReference>
<dbReference type="Proteomes" id="UP000243579">
    <property type="component" value="Unassembled WGS sequence"/>
</dbReference>
<dbReference type="STRING" id="1202772.A0A1V9YX37"/>
<evidence type="ECO:0000256" key="2">
    <source>
        <dbReference type="ARBA" id="ARBA00040540"/>
    </source>
</evidence>
<evidence type="ECO:0000256" key="1">
    <source>
        <dbReference type="ARBA" id="ARBA00008511"/>
    </source>
</evidence>
<dbReference type="AlphaFoldDB" id="A0A1V9YX37"/>
<comment type="caution">
    <text evidence="6">The sequence shown here is derived from an EMBL/GenBank/DDBJ whole genome shotgun (WGS) entry which is preliminary data.</text>
</comment>
<organism evidence="6 7">
    <name type="scientific">Achlya hypogyna</name>
    <name type="common">Oomycete</name>
    <name type="synonym">Protoachlya hypogyna</name>
    <dbReference type="NCBI Taxonomy" id="1202772"/>
    <lineage>
        <taxon>Eukaryota</taxon>
        <taxon>Sar</taxon>
        <taxon>Stramenopiles</taxon>
        <taxon>Oomycota</taxon>
        <taxon>Saprolegniomycetes</taxon>
        <taxon>Saprolegniales</taxon>
        <taxon>Achlyaceae</taxon>
        <taxon>Achlya</taxon>
    </lineage>
</organism>
<evidence type="ECO:0000259" key="4">
    <source>
        <dbReference type="Pfam" id="PF08190"/>
    </source>
</evidence>
<dbReference type="PANTHER" id="PTHR22997">
    <property type="entry name" value="PIH1 DOMAIN-CONTAINING PROTEIN 1"/>
    <property type="match status" value="1"/>
</dbReference>
<proteinExistence type="inferred from homology"/>
<evidence type="ECO:0000313" key="6">
    <source>
        <dbReference type="EMBL" id="OQR90262.1"/>
    </source>
</evidence>
<dbReference type="OrthoDB" id="1539250at2759"/>
<feature type="domain" description="PIH1 N-terminal" evidence="4">
    <location>
        <begin position="76"/>
        <end position="222"/>
    </location>
</feature>
<gene>
    <name evidence="6" type="ORF">ACHHYP_05679</name>
</gene>
<protein>
    <recommendedName>
        <fullName evidence="2">PIH1 domain-containing protein 1</fullName>
    </recommendedName>
</protein>
<evidence type="ECO:0000259" key="5">
    <source>
        <dbReference type="Pfam" id="PF18201"/>
    </source>
</evidence>
<accession>A0A1V9YX37</accession>